<dbReference type="CDD" id="cd01174">
    <property type="entry name" value="ribokinase"/>
    <property type="match status" value="1"/>
</dbReference>
<evidence type="ECO:0000256" key="7">
    <source>
        <dbReference type="ARBA" id="ARBA00022777"/>
    </source>
</evidence>
<dbReference type="EC" id="2.7.1.15" evidence="2 12"/>
<name>A0ABY8LE53_9RHOB</name>
<sequence>MTETPQTDARPRRALVFGNAAIDEVFQVRDLPAAGESVLGRAGHTGLGGKGTNQAIALARTGVPTRLVAAVGTDWHGRAIRDALGHEPVEPALVDRPDIPSDRSIIFAQEDGDNVIVTTNACARSLTFADCRAELAGARPGDAMLLQGNLDRDVTAALCRAGRDRGLFTVLNPSPFDAGLRDLLPLTDALFVNANEARALTGCAGRDAVAALRRAGVAQVVLTLGAEGALLGSGADILHVPARPAEVVDVTGAGDCFEGVAIGSALRRRTRLDEIAIRHAGRAAAHTIGSLGTARAFPSPRRMSEILDDLLDR</sequence>
<feature type="binding site" evidence="12">
    <location>
        <position position="193"/>
    </location>
    <ligand>
        <name>ATP</name>
        <dbReference type="ChEBI" id="CHEBI:30616"/>
    </ligand>
</feature>
<comment type="pathway">
    <text evidence="12">Carbohydrate metabolism; D-ribose degradation; D-ribose 5-phosphate from beta-D-ribopyranose: step 2/2.</text>
</comment>
<evidence type="ECO:0000256" key="1">
    <source>
        <dbReference type="ARBA" id="ARBA00005380"/>
    </source>
</evidence>
<accession>A0ABY8LE53</accession>
<comment type="subcellular location">
    <subcellularLocation>
        <location evidence="12">Cytoplasm</location>
    </subcellularLocation>
</comment>
<comment type="activity regulation">
    <text evidence="12">Activated by a monovalent cation that binds near, but not in, the active site. The most likely occupant of the site in vivo is potassium. Ion binding induces a conformational change that may alter substrate affinity.</text>
</comment>
<protein>
    <recommendedName>
        <fullName evidence="3 12">Ribokinase</fullName>
        <shortName evidence="12">RK</shortName>
        <ecNumber evidence="2 12">2.7.1.15</ecNumber>
    </recommendedName>
</protein>
<comment type="similarity">
    <text evidence="1">Belongs to the carbohydrate kinase pfkB family.</text>
</comment>
<comment type="cofactor">
    <cofactor evidence="12">
        <name>Mg(2+)</name>
        <dbReference type="ChEBI" id="CHEBI:18420"/>
    </cofactor>
    <text evidence="12">Requires a divalent cation, most likely magnesium in vivo, as an electrophilic catalyst to aid phosphoryl group transfer. It is the chelate of the metal and the nucleotide that is the actual substrate.</text>
</comment>
<feature type="domain" description="Carbohydrate kinase PfkB" evidence="13">
    <location>
        <begin position="14"/>
        <end position="298"/>
    </location>
</feature>
<reference evidence="14 15" key="1">
    <citation type="submission" date="2023-04" db="EMBL/GenBank/DDBJ databases">
        <title>Jannaschia ovalis sp. nov., a marine bacterium isolated from sea tidal flat.</title>
        <authorList>
            <person name="Kwon D.Y."/>
            <person name="Kim J.-J."/>
        </authorList>
    </citation>
    <scope>NUCLEOTIDE SEQUENCE [LARGE SCALE GENOMIC DNA]</scope>
    <source>
        <strain evidence="14 15">GRR-S6-38</strain>
    </source>
</reference>
<evidence type="ECO:0000256" key="6">
    <source>
        <dbReference type="ARBA" id="ARBA00022741"/>
    </source>
</evidence>
<evidence type="ECO:0000256" key="11">
    <source>
        <dbReference type="ARBA" id="ARBA00023277"/>
    </source>
</evidence>
<keyword evidence="9 12" id="KW-0460">Magnesium</keyword>
<evidence type="ECO:0000256" key="8">
    <source>
        <dbReference type="ARBA" id="ARBA00022840"/>
    </source>
</evidence>
<dbReference type="PANTHER" id="PTHR10584">
    <property type="entry name" value="SUGAR KINASE"/>
    <property type="match status" value="1"/>
</dbReference>
<evidence type="ECO:0000256" key="5">
    <source>
        <dbReference type="ARBA" id="ARBA00022723"/>
    </source>
</evidence>
<dbReference type="InterPro" id="IPR011611">
    <property type="entry name" value="PfkB_dom"/>
</dbReference>
<evidence type="ECO:0000313" key="14">
    <source>
        <dbReference type="EMBL" id="WGH79600.1"/>
    </source>
</evidence>
<keyword evidence="5 12" id="KW-0479">Metal-binding</keyword>
<comment type="subunit">
    <text evidence="12">Homodimer.</text>
</comment>
<keyword evidence="7 12" id="KW-0418">Kinase</keyword>
<feature type="binding site" evidence="12">
    <location>
        <begin position="223"/>
        <end position="228"/>
    </location>
    <ligand>
        <name>ATP</name>
        <dbReference type="ChEBI" id="CHEBI:30616"/>
    </ligand>
</feature>
<dbReference type="PRINTS" id="PR00990">
    <property type="entry name" value="RIBOKINASE"/>
</dbReference>
<dbReference type="PANTHER" id="PTHR10584:SF166">
    <property type="entry name" value="RIBOKINASE"/>
    <property type="match status" value="1"/>
</dbReference>
<feature type="binding site" evidence="12">
    <location>
        <position position="251"/>
    </location>
    <ligand>
        <name>K(+)</name>
        <dbReference type="ChEBI" id="CHEBI:29103"/>
    </ligand>
</feature>
<feature type="binding site" evidence="12">
    <location>
        <position position="287"/>
    </location>
    <ligand>
        <name>K(+)</name>
        <dbReference type="ChEBI" id="CHEBI:29103"/>
    </ligand>
</feature>
<feature type="binding site" evidence="12">
    <location>
        <begin position="21"/>
        <end position="23"/>
    </location>
    <ligand>
        <name>substrate</name>
    </ligand>
</feature>
<keyword evidence="12" id="KW-0963">Cytoplasm</keyword>
<dbReference type="InterPro" id="IPR011877">
    <property type="entry name" value="Ribokinase"/>
</dbReference>
<comment type="catalytic activity">
    <reaction evidence="12">
        <text>D-ribose + ATP = D-ribose 5-phosphate + ADP + H(+)</text>
        <dbReference type="Rhea" id="RHEA:13697"/>
        <dbReference type="ChEBI" id="CHEBI:15378"/>
        <dbReference type="ChEBI" id="CHEBI:30616"/>
        <dbReference type="ChEBI" id="CHEBI:47013"/>
        <dbReference type="ChEBI" id="CHEBI:78346"/>
        <dbReference type="ChEBI" id="CHEBI:456216"/>
        <dbReference type="EC" id="2.7.1.15"/>
    </reaction>
</comment>
<feature type="binding site" evidence="12">
    <location>
        <position position="249"/>
    </location>
    <ligand>
        <name>K(+)</name>
        <dbReference type="ChEBI" id="CHEBI:29103"/>
    </ligand>
</feature>
<evidence type="ECO:0000256" key="12">
    <source>
        <dbReference type="HAMAP-Rule" id="MF_01987"/>
    </source>
</evidence>
<keyword evidence="6 12" id="KW-0547">Nucleotide-binding</keyword>
<feature type="binding site" evidence="12">
    <location>
        <position position="255"/>
    </location>
    <ligand>
        <name>substrate</name>
    </ligand>
</feature>
<evidence type="ECO:0000256" key="3">
    <source>
        <dbReference type="ARBA" id="ARBA00016943"/>
    </source>
</evidence>
<feature type="binding site" evidence="12">
    <location>
        <position position="292"/>
    </location>
    <ligand>
        <name>K(+)</name>
        <dbReference type="ChEBI" id="CHEBI:29103"/>
    </ligand>
</feature>
<keyword evidence="15" id="KW-1185">Reference proteome</keyword>
<evidence type="ECO:0000259" key="13">
    <source>
        <dbReference type="Pfam" id="PF00294"/>
    </source>
</evidence>
<dbReference type="SUPFAM" id="SSF53613">
    <property type="entry name" value="Ribokinase-like"/>
    <property type="match status" value="1"/>
</dbReference>
<dbReference type="HAMAP" id="MF_01987">
    <property type="entry name" value="Ribokinase"/>
    <property type="match status" value="1"/>
</dbReference>
<organism evidence="14 15">
    <name type="scientific">Jannaschia ovalis</name>
    <dbReference type="NCBI Taxonomy" id="3038773"/>
    <lineage>
        <taxon>Bacteria</taxon>
        <taxon>Pseudomonadati</taxon>
        <taxon>Pseudomonadota</taxon>
        <taxon>Alphaproteobacteria</taxon>
        <taxon>Rhodobacterales</taxon>
        <taxon>Roseobacteraceae</taxon>
        <taxon>Jannaschia</taxon>
    </lineage>
</organism>
<feature type="active site" description="Proton acceptor" evidence="12">
    <location>
        <position position="255"/>
    </location>
</feature>
<proteinExistence type="inferred from homology"/>
<feature type="binding site" evidence="12">
    <location>
        <position position="290"/>
    </location>
    <ligand>
        <name>K(+)</name>
        <dbReference type="ChEBI" id="CHEBI:29103"/>
    </ligand>
</feature>
<feature type="binding site" evidence="12">
    <location>
        <begin position="254"/>
        <end position="255"/>
    </location>
    <ligand>
        <name>ATP</name>
        <dbReference type="ChEBI" id="CHEBI:30616"/>
    </ligand>
</feature>
<dbReference type="PROSITE" id="PS00583">
    <property type="entry name" value="PFKB_KINASES_1"/>
    <property type="match status" value="1"/>
</dbReference>
<comment type="function">
    <text evidence="12">Catalyzes the phosphorylation of ribose at O-5 in a reaction requiring ATP and magnesium. The resulting D-ribose-5-phosphate can then be used either for sythesis of nucleotides, histidine, and tryptophan, or as a component of the pentose phosphate pathway.</text>
</comment>
<evidence type="ECO:0000256" key="4">
    <source>
        <dbReference type="ARBA" id="ARBA00022679"/>
    </source>
</evidence>
<dbReference type="InterPro" id="IPR029056">
    <property type="entry name" value="Ribokinase-like"/>
</dbReference>
<evidence type="ECO:0000256" key="2">
    <source>
        <dbReference type="ARBA" id="ARBA00012035"/>
    </source>
</evidence>
<gene>
    <name evidence="12" type="primary">rbsK</name>
    <name evidence="14" type="ORF">P8627_04875</name>
</gene>
<dbReference type="Pfam" id="PF00294">
    <property type="entry name" value="PfkB"/>
    <property type="match status" value="1"/>
</dbReference>
<dbReference type="InterPro" id="IPR002173">
    <property type="entry name" value="Carboh/pur_kinase_PfkB_CS"/>
</dbReference>
<dbReference type="Gene3D" id="3.40.1190.20">
    <property type="match status" value="1"/>
</dbReference>
<evidence type="ECO:0000256" key="10">
    <source>
        <dbReference type="ARBA" id="ARBA00022958"/>
    </source>
</evidence>
<evidence type="ECO:0000256" key="9">
    <source>
        <dbReference type="ARBA" id="ARBA00022842"/>
    </source>
</evidence>
<dbReference type="GO" id="GO:0004747">
    <property type="term" value="F:ribokinase activity"/>
    <property type="evidence" value="ECO:0007669"/>
    <property type="project" value="UniProtKB-EC"/>
</dbReference>
<comment type="similarity">
    <text evidence="12">Belongs to the carbohydrate kinase PfkB family. Ribokinase subfamily.</text>
</comment>
<keyword evidence="11 12" id="KW-0119">Carbohydrate metabolism</keyword>
<evidence type="ECO:0000313" key="15">
    <source>
        <dbReference type="Proteomes" id="UP001243420"/>
    </source>
</evidence>
<keyword evidence="10 12" id="KW-0630">Potassium</keyword>
<feature type="binding site" evidence="12">
    <location>
        <begin position="49"/>
        <end position="53"/>
    </location>
    <ligand>
        <name>substrate</name>
    </ligand>
</feature>
<dbReference type="Proteomes" id="UP001243420">
    <property type="component" value="Chromosome"/>
</dbReference>
<keyword evidence="8 12" id="KW-0067">ATP-binding</keyword>
<dbReference type="EMBL" id="CP122537">
    <property type="protein sequence ID" value="WGH79600.1"/>
    <property type="molecule type" value="Genomic_DNA"/>
</dbReference>
<dbReference type="RefSeq" id="WP_279966517.1">
    <property type="nucleotide sequence ID" value="NZ_CP122537.1"/>
</dbReference>
<dbReference type="InterPro" id="IPR002139">
    <property type="entry name" value="Ribo/fructo_kinase"/>
</dbReference>
<keyword evidence="4 12" id="KW-0808">Transferase</keyword>
<comment type="caution">
    <text evidence="12">Lacks conserved residue(s) required for the propagation of feature annotation.</text>
</comment>